<name>A0A9N8WSR0_9GLOM</name>
<reference evidence="2" key="1">
    <citation type="submission" date="2021-06" db="EMBL/GenBank/DDBJ databases">
        <authorList>
            <person name="Kallberg Y."/>
            <person name="Tangrot J."/>
            <person name="Rosling A."/>
        </authorList>
    </citation>
    <scope>NUCLEOTIDE SEQUENCE</scope>
    <source>
        <strain evidence="2">CL551</strain>
    </source>
</reference>
<dbReference type="Proteomes" id="UP000789342">
    <property type="component" value="Unassembled WGS sequence"/>
</dbReference>
<evidence type="ECO:0000313" key="2">
    <source>
        <dbReference type="EMBL" id="CAG8492248.1"/>
    </source>
</evidence>
<dbReference type="InterPro" id="IPR011009">
    <property type="entry name" value="Kinase-like_dom_sf"/>
</dbReference>
<feature type="domain" description="Protein kinase" evidence="1">
    <location>
        <begin position="67"/>
        <end position="190"/>
    </location>
</feature>
<sequence>MNMEGSHRFKKEHEKCPGCKNFSRCKDCYSERFLPVNSGNLDIDNLIKATHINNIQYRLEWIPFEDFTDVQEVEEGGFSIISTATWIKGRVTSYSGGKLKRKGHMKIILKVLKDSQNINSEFIIELHNIAKTQPNSSKRCVVHYYGVSQDPITKNYIFVMDYMKNGSLYEYLSKNFDEIKWMDWGKTEIY</sequence>
<comment type="caution">
    <text evidence="2">The sequence shown here is derived from an EMBL/GenBank/DDBJ whole genome shotgun (WGS) entry which is preliminary data.</text>
</comment>
<dbReference type="PROSITE" id="PS50011">
    <property type="entry name" value="PROTEIN_KINASE_DOM"/>
    <property type="match status" value="1"/>
</dbReference>
<accession>A0A9N8WSR0</accession>
<keyword evidence="3" id="KW-1185">Reference proteome</keyword>
<evidence type="ECO:0000259" key="1">
    <source>
        <dbReference type="PROSITE" id="PS50011"/>
    </source>
</evidence>
<gene>
    <name evidence="2" type="ORF">AMORRO_LOCUS2834</name>
</gene>
<organism evidence="2 3">
    <name type="scientific">Acaulospora morrowiae</name>
    <dbReference type="NCBI Taxonomy" id="94023"/>
    <lineage>
        <taxon>Eukaryota</taxon>
        <taxon>Fungi</taxon>
        <taxon>Fungi incertae sedis</taxon>
        <taxon>Mucoromycota</taxon>
        <taxon>Glomeromycotina</taxon>
        <taxon>Glomeromycetes</taxon>
        <taxon>Diversisporales</taxon>
        <taxon>Acaulosporaceae</taxon>
        <taxon>Acaulospora</taxon>
    </lineage>
</organism>
<dbReference type="Pfam" id="PF07714">
    <property type="entry name" value="PK_Tyr_Ser-Thr"/>
    <property type="match status" value="1"/>
</dbReference>
<dbReference type="InterPro" id="IPR001245">
    <property type="entry name" value="Ser-Thr/Tyr_kinase_cat_dom"/>
</dbReference>
<dbReference type="GO" id="GO:0004672">
    <property type="term" value="F:protein kinase activity"/>
    <property type="evidence" value="ECO:0007669"/>
    <property type="project" value="InterPro"/>
</dbReference>
<evidence type="ECO:0000313" key="3">
    <source>
        <dbReference type="Proteomes" id="UP000789342"/>
    </source>
</evidence>
<dbReference type="GO" id="GO:0005524">
    <property type="term" value="F:ATP binding"/>
    <property type="evidence" value="ECO:0007669"/>
    <property type="project" value="InterPro"/>
</dbReference>
<dbReference type="EMBL" id="CAJVPV010001275">
    <property type="protein sequence ID" value="CAG8492248.1"/>
    <property type="molecule type" value="Genomic_DNA"/>
</dbReference>
<dbReference type="SUPFAM" id="SSF56112">
    <property type="entry name" value="Protein kinase-like (PK-like)"/>
    <property type="match status" value="1"/>
</dbReference>
<dbReference type="InterPro" id="IPR000719">
    <property type="entry name" value="Prot_kinase_dom"/>
</dbReference>
<dbReference type="AlphaFoldDB" id="A0A9N8WSR0"/>
<dbReference type="Gene3D" id="1.10.510.10">
    <property type="entry name" value="Transferase(Phosphotransferase) domain 1"/>
    <property type="match status" value="1"/>
</dbReference>
<protein>
    <submittedName>
        <fullName evidence="2">1246_t:CDS:1</fullName>
    </submittedName>
</protein>
<proteinExistence type="predicted"/>